<dbReference type="EMBL" id="GGEC01071122">
    <property type="protein sequence ID" value="MBX51606.1"/>
    <property type="molecule type" value="Transcribed_RNA"/>
</dbReference>
<protein>
    <submittedName>
        <fullName evidence="1">Uncharacterized protein</fullName>
    </submittedName>
</protein>
<organism evidence="1">
    <name type="scientific">Rhizophora mucronata</name>
    <name type="common">Asiatic mangrove</name>
    <dbReference type="NCBI Taxonomy" id="61149"/>
    <lineage>
        <taxon>Eukaryota</taxon>
        <taxon>Viridiplantae</taxon>
        <taxon>Streptophyta</taxon>
        <taxon>Embryophyta</taxon>
        <taxon>Tracheophyta</taxon>
        <taxon>Spermatophyta</taxon>
        <taxon>Magnoliopsida</taxon>
        <taxon>eudicotyledons</taxon>
        <taxon>Gunneridae</taxon>
        <taxon>Pentapetalae</taxon>
        <taxon>rosids</taxon>
        <taxon>fabids</taxon>
        <taxon>Malpighiales</taxon>
        <taxon>Rhizophoraceae</taxon>
        <taxon>Rhizophora</taxon>
    </lineage>
</organism>
<name>A0A2P2PA19_RHIMU</name>
<accession>A0A2P2PA19</accession>
<evidence type="ECO:0000313" key="1">
    <source>
        <dbReference type="EMBL" id="MBX51606.1"/>
    </source>
</evidence>
<reference evidence="1" key="1">
    <citation type="submission" date="2018-02" db="EMBL/GenBank/DDBJ databases">
        <title>Rhizophora mucronata_Transcriptome.</title>
        <authorList>
            <person name="Meera S.P."/>
            <person name="Sreeshan A."/>
            <person name="Augustine A."/>
        </authorList>
    </citation>
    <scope>NUCLEOTIDE SEQUENCE</scope>
    <source>
        <tissue evidence="1">Leaf</tissue>
    </source>
</reference>
<sequence length="9" mass="1053">MYLNSDSHS</sequence>
<proteinExistence type="predicted"/>